<feature type="compositionally biased region" description="Gly residues" evidence="8">
    <location>
        <begin position="849"/>
        <end position="861"/>
    </location>
</feature>
<evidence type="ECO:0000313" key="10">
    <source>
        <dbReference type="EMBL" id="KAH7031974.1"/>
    </source>
</evidence>
<dbReference type="SMART" id="SM00906">
    <property type="entry name" value="Fungal_trans"/>
    <property type="match status" value="1"/>
</dbReference>
<evidence type="ECO:0000256" key="7">
    <source>
        <dbReference type="ARBA" id="ARBA00023242"/>
    </source>
</evidence>
<feature type="compositionally biased region" description="Polar residues" evidence="8">
    <location>
        <begin position="189"/>
        <end position="214"/>
    </location>
</feature>
<dbReference type="SUPFAM" id="SSF57701">
    <property type="entry name" value="Zn2/Cys6 DNA-binding domain"/>
    <property type="match status" value="1"/>
</dbReference>
<evidence type="ECO:0000256" key="5">
    <source>
        <dbReference type="ARBA" id="ARBA00023125"/>
    </source>
</evidence>
<feature type="compositionally biased region" description="Polar residues" evidence="8">
    <location>
        <begin position="163"/>
        <end position="172"/>
    </location>
</feature>
<evidence type="ECO:0000256" key="6">
    <source>
        <dbReference type="ARBA" id="ARBA00023163"/>
    </source>
</evidence>
<accession>A0ABQ8FWV3</accession>
<keyword evidence="2" id="KW-0479">Metal-binding</keyword>
<dbReference type="InterPro" id="IPR036864">
    <property type="entry name" value="Zn2-C6_fun-type_DNA-bd_sf"/>
</dbReference>
<keyword evidence="6" id="KW-0804">Transcription</keyword>
<evidence type="ECO:0000256" key="3">
    <source>
        <dbReference type="ARBA" id="ARBA00022833"/>
    </source>
</evidence>
<dbReference type="InterPro" id="IPR007219">
    <property type="entry name" value="XnlR_reg_dom"/>
</dbReference>
<dbReference type="Gene3D" id="4.10.240.10">
    <property type="entry name" value="Zn(2)-C6 fungal-type DNA-binding domain"/>
    <property type="match status" value="1"/>
</dbReference>
<feature type="compositionally biased region" description="Acidic residues" evidence="8">
    <location>
        <begin position="254"/>
        <end position="264"/>
    </location>
</feature>
<feature type="region of interest" description="Disordered" evidence="8">
    <location>
        <begin position="836"/>
        <end position="861"/>
    </location>
</feature>
<evidence type="ECO:0000259" key="9">
    <source>
        <dbReference type="PROSITE" id="PS50048"/>
    </source>
</evidence>
<dbReference type="Pfam" id="PF00172">
    <property type="entry name" value="Zn_clus"/>
    <property type="match status" value="1"/>
</dbReference>
<dbReference type="InterPro" id="IPR001138">
    <property type="entry name" value="Zn2Cys6_DnaBD"/>
</dbReference>
<sequence length="907" mass="99427">MPAVHTTKQSQQQSQQRKPPRRHVTTACLACRESKIKCDGGQPSCEKCKAKGRECKYSQDEDKRRVSLRNAIEILSARVDQLSQHILNNGLQLPPMEPEAAASLSRILDVLRLPAANSTAIKSATFAATNPAADQGPTGLDFAPAGFDWNFLDGQSWNSPFGATGNVSQGFNTGVDPSSVSRPSVSDSLNQTSQPFTSPRASQPYTSPPTTQAYTSPPTTQPLTSPPTTQAYTAPAQAQPVPTIEPHPGLTDSSADDADDESEDELIKQISTRMGSLQLAPDGHLRYYGATSNILCDFPDTDHHQTRRSVRKEGRDVLEAANLDKSVDPAIEEHLINLYFAWQDPFFHVVDEKMYRIGRDEWRLQSKDVGYYSEVLTNAMCAAGAAFDARYHPNFVTWPKSLADYFADRAKALLELEMDSPCLATVQALVILGGHEMACKRDARGWLYSGMAMRLAFDLGLHLDMKEYVKKGKISATEADIRKTTFWGTYLVDHLSGFYYGRPVRINNGDIAVEKPTMDAAKGIMSAWVPYGSHTPMASDPTLCYQVPLELVTRASVELCEIMEPLGHVLYGVSNISRQDLHLLSYRVTDQMFQWKANLPPLLQVNYHDTTTAYLPHVLMLHMLYHQMMIYIHRPYVSKTYIQPMPPQGPGPAHALQMVIESSTAIVDLLRLYEQRYTFRRMNIHAVSIIFTTSLILIFIICSKQRGTTPPLSGTGSSNADARKGLNNTPAENAIAQLSVCFRALEDLTQSYDSARRTREFLVALQQRWQQQGRNWNRNSISGSKRHLKDRPQPATHHETKRPRGSTYGASSLTSTAGANSGGLVAAAASDAGTSQQLSANAGQTHHQGQGGMNPGAGAAAGAGGDFDIDWNSFGAAARDGHNSPDSLGEDILAQLCSIGPAGVSFP</sequence>
<feature type="compositionally biased region" description="Low complexity" evidence="8">
    <location>
        <begin position="1"/>
        <end position="17"/>
    </location>
</feature>
<dbReference type="PANTHER" id="PTHR31313">
    <property type="entry name" value="TY1 ENHANCER ACTIVATOR"/>
    <property type="match status" value="1"/>
</dbReference>
<comment type="caution">
    <text evidence="10">The sequence shown here is derived from an EMBL/GenBank/DDBJ whole genome shotgun (WGS) entry which is preliminary data.</text>
</comment>
<evidence type="ECO:0000256" key="1">
    <source>
        <dbReference type="ARBA" id="ARBA00004123"/>
    </source>
</evidence>
<keyword evidence="3" id="KW-0862">Zinc</keyword>
<comment type="subcellular location">
    <subcellularLocation>
        <location evidence="1">Nucleus</location>
    </subcellularLocation>
</comment>
<evidence type="ECO:0000256" key="2">
    <source>
        <dbReference type="ARBA" id="ARBA00022723"/>
    </source>
</evidence>
<feature type="domain" description="Zn(2)-C6 fungal-type" evidence="9">
    <location>
        <begin position="27"/>
        <end position="57"/>
    </location>
</feature>
<dbReference type="CDD" id="cd00067">
    <property type="entry name" value="GAL4"/>
    <property type="match status" value="1"/>
</dbReference>
<reference evidence="10 11" key="1">
    <citation type="journal article" date="2021" name="Nat. Commun.">
        <title>Genetic determinants of endophytism in the Arabidopsis root mycobiome.</title>
        <authorList>
            <person name="Mesny F."/>
            <person name="Miyauchi S."/>
            <person name="Thiergart T."/>
            <person name="Pickel B."/>
            <person name="Atanasova L."/>
            <person name="Karlsson M."/>
            <person name="Huettel B."/>
            <person name="Barry K.W."/>
            <person name="Haridas S."/>
            <person name="Chen C."/>
            <person name="Bauer D."/>
            <person name="Andreopoulos W."/>
            <person name="Pangilinan J."/>
            <person name="LaButti K."/>
            <person name="Riley R."/>
            <person name="Lipzen A."/>
            <person name="Clum A."/>
            <person name="Drula E."/>
            <person name="Henrissat B."/>
            <person name="Kohler A."/>
            <person name="Grigoriev I.V."/>
            <person name="Martin F.M."/>
            <person name="Hacquard S."/>
        </authorList>
    </citation>
    <scope>NUCLEOTIDE SEQUENCE [LARGE SCALE GENOMIC DNA]</scope>
    <source>
        <strain evidence="10 11">MPI-SDFR-AT-0080</strain>
    </source>
</reference>
<organism evidence="10 11">
    <name type="scientific">Macrophomina phaseolina</name>
    <dbReference type="NCBI Taxonomy" id="35725"/>
    <lineage>
        <taxon>Eukaryota</taxon>
        <taxon>Fungi</taxon>
        <taxon>Dikarya</taxon>
        <taxon>Ascomycota</taxon>
        <taxon>Pezizomycotina</taxon>
        <taxon>Dothideomycetes</taxon>
        <taxon>Dothideomycetes incertae sedis</taxon>
        <taxon>Botryosphaeriales</taxon>
        <taxon>Botryosphaeriaceae</taxon>
        <taxon>Macrophomina</taxon>
    </lineage>
</organism>
<feature type="compositionally biased region" description="Polar residues" evidence="8">
    <location>
        <begin position="836"/>
        <end position="848"/>
    </location>
</feature>
<protein>
    <submittedName>
        <fullName evidence="10">Fungal-specific transcription factor</fullName>
    </submittedName>
</protein>
<keyword evidence="7" id="KW-0539">Nucleus</keyword>
<feature type="region of interest" description="Disordered" evidence="8">
    <location>
        <begin position="774"/>
        <end position="814"/>
    </location>
</feature>
<proteinExistence type="predicted"/>
<dbReference type="PROSITE" id="PS00463">
    <property type="entry name" value="ZN2_CY6_FUNGAL_1"/>
    <property type="match status" value="1"/>
</dbReference>
<dbReference type="InterPro" id="IPR051615">
    <property type="entry name" value="Transcr_Regulatory_Elem"/>
</dbReference>
<dbReference type="EMBL" id="JAGTJR010000042">
    <property type="protein sequence ID" value="KAH7031974.1"/>
    <property type="molecule type" value="Genomic_DNA"/>
</dbReference>
<keyword evidence="4" id="KW-0805">Transcription regulation</keyword>
<evidence type="ECO:0000256" key="8">
    <source>
        <dbReference type="SAM" id="MobiDB-lite"/>
    </source>
</evidence>
<evidence type="ECO:0000256" key="4">
    <source>
        <dbReference type="ARBA" id="ARBA00023015"/>
    </source>
</evidence>
<dbReference type="PROSITE" id="PS50048">
    <property type="entry name" value="ZN2_CY6_FUNGAL_2"/>
    <property type="match status" value="1"/>
</dbReference>
<evidence type="ECO:0000313" key="11">
    <source>
        <dbReference type="Proteomes" id="UP000774617"/>
    </source>
</evidence>
<gene>
    <name evidence="10" type="ORF">B0J12DRAFT_312133</name>
</gene>
<feature type="compositionally biased region" description="Low complexity" evidence="8">
    <location>
        <begin position="175"/>
        <end position="188"/>
    </location>
</feature>
<feature type="region of interest" description="Disordered" evidence="8">
    <location>
        <begin position="163"/>
        <end position="264"/>
    </location>
</feature>
<keyword evidence="5" id="KW-0238">DNA-binding</keyword>
<dbReference type="SMART" id="SM00066">
    <property type="entry name" value="GAL4"/>
    <property type="match status" value="1"/>
</dbReference>
<dbReference type="CDD" id="cd12148">
    <property type="entry name" value="fungal_TF_MHR"/>
    <property type="match status" value="1"/>
</dbReference>
<dbReference type="Pfam" id="PF04082">
    <property type="entry name" value="Fungal_trans"/>
    <property type="match status" value="1"/>
</dbReference>
<keyword evidence="11" id="KW-1185">Reference proteome</keyword>
<feature type="region of interest" description="Disordered" evidence="8">
    <location>
        <begin position="1"/>
        <end position="24"/>
    </location>
</feature>
<name>A0ABQ8FWV3_9PEZI</name>
<dbReference type="PANTHER" id="PTHR31313:SF77">
    <property type="entry name" value="ZN(II)2CYS6 TRANSCRIPTION FACTOR (EUROFUNG)"/>
    <property type="match status" value="1"/>
</dbReference>
<dbReference type="Proteomes" id="UP000774617">
    <property type="component" value="Unassembled WGS sequence"/>
</dbReference>
<feature type="compositionally biased region" description="Low complexity" evidence="8">
    <location>
        <begin position="215"/>
        <end position="242"/>
    </location>
</feature>